<proteinExistence type="predicted"/>
<evidence type="ECO:0000313" key="3">
    <source>
        <dbReference type="Proteomes" id="UP000707245"/>
    </source>
</evidence>
<reference evidence="2 3" key="1">
    <citation type="submission" date="2020-07" db="EMBL/GenBank/DDBJ databases">
        <title>Halophilic bacteria isolated from french cheeses.</title>
        <authorList>
            <person name="Kothe C.I."/>
            <person name="Farah-Kraiem B."/>
            <person name="Renault P."/>
            <person name="Dridi B."/>
        </authorList>
    </citation>
    <scope>NUCLEOTIDE SEQUENCE [LARGE SCALE GENOMIC DNA]</scope>
    <source>
        <strain evidence="2 3">FME14</strain>
    </source>
</reference>
<dbReference type="InterPro" id="IPR025948">
    <property type="entry name" value="HTH-like_dom"/>
</dbReference>
<dbReference type="Proteomes" id="UP000707245">
    <property type="component" value="Unassembled WGS sequence"/>
</dbReference>
<dbReference type="PANTHER" id="PTHR46889:SF4">
    <property type="entry name" value="TRANSPOSASE INSO FOR INSERTION SEQUENCE ELEMENT IS911B-RELATED"/>
    <property type="match status" value="1"/>
</dbReference>
<dbReference type="Pfam" id="PF13276">
    <property type="entry name" value="HTH_21"/>
    <property type="match status" value="1"/>
</dbReference>
<feature type="domain" description="HTH-like" evidence="1">
    <location>
        <begin position="34"/>
        <end position="91"/>
    </location>
</feature>
<organism evidence="2 3">
    <name type="scientific">Pseudoalteromonas prydzensis</name>
    <dbReference type="NCBI Taxonomy" id="182141"/>
    <lineage>
        <taxon>Bacteria</taxon>
        <taxon>Pseudomonadati</taxon>
        <taxon>Pseudomonadota</taxon>
        <taxon>Gammaproteobacteria</taxon>
        <taxon>Alteromonadales</taxon>
        <taxon>Pseudoalteromonadaceae</taxon>
        <taxon>Pseudoalteromonas</taxon>
    </lineage>
</organism>
<dbReference type="EMBL" id="RRZA01000042">
    <property type="protein sequence ID" value="MBE0458463.1"/>
    <property type="molecule type" value="Genomic_DNA"/>
</dbReference>
<comment type="caution">
    <text evidence="2">The sequence shown here is derived from an EMBL/GenBank/DDBJ whole genome shotgun (WGS) entry which is preliminary data.</text>
</comment>
<accession>A0ABR9FNQ8</accession>
<keyword evidence="3" id="KW-1185">Reference proteome</keyword>
<sequence length="134" mass="15245">MKKATPSYTVSELCRALEVSTSSYYYAPVAPNKSEQALLELIKSIADDSGYTYGRRRVNVELNALNHTIGIYKTAALMKKLNIKAIRPKKKHYYPNSGDEHKYAQNLLKREFNPDSHNTHWVGDITYSVLGVQH</sequence>
<dbReference type="PANTHER" id="PTHR46889">
    <property type="entry name" value="TRANSPOSASE INSF FOR INSERTION SEQUENCE IS3B-RELATED"/>
    <property type="match status" value="1"/>
</dbReference>
<evidence type="ECO:0000259" key="1">
    <source>
        <dbReference type="Pfam" id="PF13276"/>
    </source>
</evidence>
<evidence type="ECO:0000313" key="2">
    <source>
        <dbReference type="EMBL" id="MBE0458463.1"/>
    </source>
</evidence>
<name>A0ABR9FNQ8_9GAMM</name>
<dbReference type="InterPro" id="IPR050900">
    <property type="entry name" value="Transposase_IS3/IS150/IS904"/>
</dbReference>
<gene>
    <name evidence="2" type="ORF">EI167_13615</name>
</gene>
<protein>
    <submittedName>
        <fullName evidence="2">Transposase</fullName>
    </submittedName>
</protein>